<organism evidence="5 6">
    <name type="scientific">Sphaeramia orbicularis</name>
    <name type="common">orbiculate cardinalfish</name>
    <dbReference type="NCBI Taxonomy" id="375764"/>
    <lineage>
        <taxon>Eukaryota</taxon>
        <taxon>Metazoa</taxon>
        <taxon>Chordata</taxon>
        <taxon>Craniata</taxon>
        <taxon>Vertebrata</taxon>
        <taxon>Euteleostomi</taxon>
        <taxon>Actinopterygii</taxon>
        <taxon>Neopterygii</taxon>
        <taxon>Teleostei</taxon>
        <taxon>Neoteleostei</taxon>
        <taxon>Acanthomorphata</taxon>
        <taxon>Gobiaria</taxon>
        <taxon>Kurtiformes</taxon>
        <taxon>Apogonoidei</taxon>
        <taxon>Apogonidae</taxon>
        <taxon>Apogoninae</taxon>
        <taxon>Sphaeramia</taxon>
    </lineage>
</organism>
<evidence type="ECO:0000313" key="5">
    <source>
        <dbReference type="Ensembl" id="ENSSORP00005035202.1"/>
    </source>
</evidence>
<gene>
    <name evidence="5" type="primary">nudt18</name>
</gene>
<keyword evidence="1 2" id="KW-0378">Hydrolase</keyword>
<dbReference type="GO" id="GO:0044716">
    <property type="term" value="F:8-oxo-GDP phosphatase activity"/>
    <property type="evidence" value="ECO:0007669"/>
    <property type="project" value="TreeGrafter"/>
</dbReference>
<dbReference type="Gene3D" id="3.90.79.10">
    <property type="entry name" value="Nucleoside Triphosphate Pyrophosphohydrolase"/>
    <property type="match status" value="1"/>
</dbReference>
<evidence type="ECO:0000256" key="3">
    <source>
        <dbReference type="SAM" id="MobiDB-lite"/>
    </source>
</evidence>
<keyword evidence="6" id="KW-1185">Reference proteome</keyword>
<dbReference type="PANTHER" id="PTHR22769">
    <property type="entry name" value="MUTT/NUDIX HYDROLASE"/>
    <property type="match status" value="1"/>
</dbReference>
<dbReference type="InParanoid" id="A0A673B3G0"/>
<evidence type="ECO:0000313" key="6">
    <source>
        <dbReference type="Proteomes" id="UP000472271"/>
    </source>
</evidence>
<dbReference type="AlphaFoldDB" id="A0A673B3G0"/>
<comment type="similarity">
    <text evidence="2">Belongs to the Nudix hydrolase family.</text>
</comment>
<dbReference type="InterPro" id="IPR020476">
    <property type="entry name" value="Nudix_hydrolase"/>
</dbReference>
<dbReference type="CTD" id="79873"/>
<dbReference type="Pfam" id="PF00293">
    <property type="entry name" value="NUDIX"/>
    <property type="match status" value="1"/>
</dbReference>
<reference evidence="5" key="1">
    <citation type="submission" date="2025-08" db="UniProtKB">
        <authorList>
            <consortium name="Ensembl"/>
        </authorList>
    </citation>
    <scope>IDENTIFICATION</scope>
</reference>
<name>A0A673B3G0_9TELE</name>
<evidence type="ECO:0000256" key="2">
    <source>
        <dbReference type="RuleBase" id="RU003476"/>
    </source>
</evidence>
<feature type="domain" description="Nudix hydrolase" evidence="4">
    <location>
        <begin position="57"/>
        <end position="186"/>
    </location>
</feature>
<dbReference type="GeneID" id="115416533"/>
<dbReference type="PRINTS" id="PR00502">
    <property type="entry name" value="NUDIXFAMILY"/>
</dbReference>
<dbReference type="GO" id="GO:0044715">
    <property type="term" value="F:8-oxo-dGDP phosphatase activity"/>
    <property type="evidence" value="ECO:0007669"/>
    <property type="project" value="TreeGrafter"/>
</dbReference>
<accession>A0A673B3G0</accession>
<dbReference type="PANTHER" id="PTHR22769:SF56">
    <property type="entry name" value="8-OXO-DGDP PHOSPHATASE NUDT18"/>
    <property type="match status" value="1"/>
</dbReference>
<dbReference type="SUPFAM" id="SSF55811">
    <property type="entry name" value="Nudix"/>
    <property type="match status" value="1"/>
</dbReference>
<protein>
    <recommendedName>
        <fullName evidence="4">Nudix hydrolase domain-containing protein</fullName>
    </recommendedName>
</protein>
<dbReference type="PROSITE" id="PS51462">
    <property type="entry name" value="NUDIX"/>
    <property type="match status" value="1"/>
</dbReference>
<dbReference type="InterPro" id="IPR015797">
    <property type="entry name" value="NUDIX_hydrolase-like_dom_sf"/>
</dbReference>
<feature type="compositionally biased region" description="Basic and acidic residues" evidence="3">
    <location>
        <begin position="303"/>
        <end position="313"/>
    </location>
</feature>
<dbReference type="FunCoup" id="A0A673B3G0">
    <property type="interactions" value="393"/>
</dbReference>
<dbReference type="InterPro" id="IPR020084">
    <property type="entry name" value="NUDIX_hydrolase_CS"/>
</dbReference>
<evidence type="ECO:0000259" key="4">
    <source>
        <dbReference type="PROSITE" id="PS51462"/>
    </source>
</evidence>
<dbReference type="Proteomes" id="UP000472271">
    <property type="component" value="Unassembled WGS sequence"/>
</dbReference>
<dbReference type="Ensembl" id="ENSSORT00005036137.1">
    <property type="protein sequence ID" value="ENSSORP00005035202.1"/>
    <property type="gene ID" value="ENSSORG00005016609.1"/>
</dbReference>
<dbReference type="RefSeq" id="XP_029986192.1">
    <property type="nucleotide sequence ID" value="XM_030130332.1"/>
</dbReference>
<dbReference type="OrthoDB" id="10005910at2759"/>
<dbReference type="InterPro" id="IPR000086">
    <property type="entry name" value="NUDIX_hydrolase_dom"/>
</dbReference>
<feature type="region of interest" description="Disordered" evidence="3">
    <location>
        <begin position="303"/>
        <end position="322"/>
    </location>
</feature>
<evidence type="ECO:0000256" key="1">
    <source>
        <dbReference type="ARBA" id="ARBA00022801"/>
    </source>
</evidence>
<proteinExistence type="inferred from homology"/>
<dbReference type="PROSITE" id="PS00893">
    <property type="entry name" value="NUDIX_BOX"/>
    <property type="match status" value="1"/>
</dbReference>
<reference evidence="5" key="2">
    <citation type="submission" date="2025-09" db="UniProtKB">
        <authorList>
            <consortium name="Ensembl"/>
        </authorList>
    </citation>
    <scope>IDENTIFICATION</scope>
</reference>
<sequence>MEQQCAQVDGQLECVVSSQGSEVSVCDVDGQLERVVSGQGSEVSVVDVALELSKPATLRKNVTYIVCAVIFNHKEEVLMVQEAKQDCYKQWYLPAGRVEVGESLEEALRREVKEEAGFDCEPITLLLIQEQGPQWIRFIFLAKVTGGSLKALAAADQESLQASWWDRQSTLPLRGRDILRLIDCGLRYSREPWHPVTLPLDLSCRHVVLRMVLVYTNTQDQIWVLLIRVPVLHLPVAAAVKTHAVTWVANMVVQEALPSSYYDHDVNTLGVFSLQHSGREHGKTDGVCFNALVALVPDYVQRNEDGEKEEHTPTGRPPPVENPRYVWYEVQKQSLREQLHEKIRRTRILPLHSLF</sequence>